<name>A0AAJ1UAA1_9RHOB</name>
<organism evidence="1 2">
    <name type="scientific">Rhodalgimonas zhirmunskyi</name>
    <dbReference type="NCBI Taxonomy" id="2964767"/>
    <lineage>
        <taxon>Bacteria</taxon>
        <taxon>Pseudomonadati</taxon>
        <taxon>Pseudomonadota</taxon>
        <taxon>Alphaproteobacteria</taxon>
        <taxon>Rhodobacterales</taxon>
        <taxon>Roseobacteraceae</taxon>
        <taxon>Rhodalgimonas</taxon>
    </lineage>
</organism>
<dbReference type="RefSeq" id="WP_317626312.1">
    <property type="nucleotide sequence ID" value="NZ_JANFFA010000003.1"/>
</dbReference>
<comment type="caution">
    <text evidence="1">The sequence shown here is derived from an EMBL/GenBank/DDBJ whole genome shotgun (WGS) entry which is preliminary data.</text>
</comment>
<dbReference type="AlphaFoldDB" id="A0AAJ1UAA1"/>
<gene>
    <name evidence="1" type="ORF">NOI20_11290</name>
</gene>
<dbReference type="EMBL" id="JANFFA010000003">
    <property type="protein sequence ID" value="MDQ2094695.1"/>
    <property type="molecule type" value="Genomic_DNA"/>
</dbReference>
<accession>A0AAJ1UAA1</accession>
<evidence type="ECO:0000313" key="2">
    <source>
        <dbReference type="Proteomes" id="UP001227162"/>
    </source>
</evidence>
<dbReference type="Proteomes" id="UP001227162">
    <property type="component" value="Unassembled WGS sequence"/>
</dbReference>
<proteinExistence type="predicted"/>
<keyword evidence="2" id="KW-1185">Reference proteome</keyword>
<reference evidence="1" key="1">
    <citation type="submission" date="2022-07" db="EMBL/GenBank/DDBJ databases">
        <authorList>
            <person name="Otstavnykh N."/>
            <person name="Isaeva M."/>
            <person name="Bystritskaya E."/>
        </authorList>
    </citation>
    <scope>NUCLEOTIDE SEQUENCE</scope>
    <source>
        <strain evidence="1">10Alg 79</strain>
    </source>
</reference>
<protein>
    <submittedName>
        <fullName evidence="1">Uncharacterized protein</fullName>
    </submittedName>
</protein>
<reference evidence="1" key="2">
    <citation type="submission" date="2023-04" db="EMBL/GenBank/DDBJ databases">
        <title>'Rhodoalgimonas zhirmunskyi' gen. nov., isolated from a red alga.</title>
        <authorList>
            <person name="Nedashkovskaya O.I."/>
            <person name="Otstavnykh N.Y."/>
            <person name="Bystritskaya E.P."/>
            <person name="Balabanova L.A."/>
            <person name="Isaeva M.P."/>
        </authorList>
    </citation>
    <scope>NUCLEOTIDE SEQUENCE</scope>
    <source>
        <strain evidence="1">10Alg 79</strain>
    </source>
</reference>
<evidence type="ECO:0000313" key="1">
    <source>
        <dbReference type="EMBL" id="MDQ2094695.1"/>
    </source>
</evidence>
<sequence length="246" mass="28204">MATYPARAANLKVTLDLITPQLDRLFLCLNEYDTVPDFLSEYDNVEAYLPEADLKDTGKFVFKPAPEDEVFLLDDDLRYASNYVEHMRAILPGAIDQNAVLGVYGLIMKEKFHRRGFKRHYYKMRKPLPESIFVDYVGTGTLYARGCNLPPFDVMHDSKRFTDIRYARWCHENGISHICVARKYGLIKPQETDESIYADFTRELPATVFDEVKAFGRQNPHLGHPVESILTLPGQPLDSVGERKGH</sequence>